<gene>
    <name evidence="7" type="ORF">CK820_G0024543</name>
</gene>
<organism evidence="7">
    <name type="scientific">Pan troglodytes</name>
    <name type="common">Chimpanzee</name>
    <dbReference type="NCBI Taxonomy" id="9598"/>
    <lineage>
        <taxon>Eukaryota</taxon>
        <taxon>Metazoa</taxon>
        <taxon>Chordata</taxon>
        <taxon>Craniata</taxon>
        <taxon>Vertebrata</taxon>
        <taxon>Euteleostomi</taxon>
        <taxon>Mammalia</taxon>
        <taxon>Eutheria</taxon>
        <taxon>Euarchontoglires</taxon>
        <taxon>Primates</taxon>
        <taxon>Haplorrhini</taxon>
        <taxon>Catarrhini</taxon>
        <taxon>Hominidae</taxon>
        <taxon>Pan</taxon>
    </lineage>
</organism>
<feature type="compositionally biased region" description="Low complexity" evidence="5">
    <location>
        <begin position="193"/>
        <end position="210"/>
    </location>
</feature>
<protein>
    <submittedName>
        <fullName evidence="7">SMTN isoform 6</fullName>
    </submittedName>
</protein>
<dbReference type="InterPro" id="IPR050540">
    <property type="entry name" value="F-actin_Monoox_Mical"/>
</dbReference>
<evidence type="ECO:0000256" key="2">
    <source>
        <dbReference type="ARBA" id="ARBA00023054"/>
    </source>
</evidence>
<dbReference type="Gene3D" id="1.10.418.10">
    <property type="entry name" value="Calponin-like domain"/>
    <property type="match status" value="1"/>
</dbReference>
<feature type="domain" description="Calponin-homology (CH)" evidence="6">
    <location>
        <begin position="799"/>
        <end position="929"/>
    </location>
</feature>
<dbReference type="InterPro" id="IPR036872">
    <property type="entry name" value="CH_dom_sf"/>
</dbReference>
<dbReference type="PANTHER" id="PTHR23167:SF52">
    <property type="entry name" value="SMOOTHELIN"/>
    <property type="match status" value="1"/>
</dbReference>
<feature type="compositionally biased region" description="Pro residues" evidence="5">
    <location>
        <begin position="233"/>
        <end position="243"/>
    </location>
</feature>
<dbReference type="InterPro" id="IPR001715">
    <property type="entry name" value="CH_dom"/>
</dbReference>
<feature type="region of interest" description="Disordered" evidence="5">
    <location>
        <begin position="617"/>
        <end position="767"/>
    </location>
</feature>
<dbReference type="AlphaFoldDB" id="A0A2J8QNV9"/>
<evidence type="ECO:0000259" key="6">
    <source>
        <dbReference type="PROSITE" id="PS50021"/>
    </source>
</evidence>
<feature type="compositionally biased region" description="Low complexity" evidence="5">
    <location>
        <begin position="701"/>
        <end position="720"/>
    </location>
</feature>
<dbReference type="Pfam" id="PF12510">
    <property type="entry name" value="Smoothelin"/>
    <property type="match status" value="3"/>
</dbReference>
<sequence>MADEALAGLDEGALRKLLEVTADLAERRRIRSAIRELQRQELEREEEALASKRFRAERQDNKENWLHSQQREAEQRAALARLAGQLESMNDVEELTALLRSAGEYEERKLIRAAIRRVRAQEIEAATLAGRLYSGRPNSGSREDSKGLAAHRLEQCEVPEREEQEQQAEVSKPTPTPEGINQDVTTVTLLLRAPPGSTSSSPASPSSSPTPASPEPPLEPAEAQCLTAEVPGSPEPPPSPPKTTSPEPQESSTLPSTEGQVVNKLLSGPKETPAAQSTTRGPSDTKRADVAGPRPCQRSLSVLSPRQPAQNRESTPLASGPSSFQRAGSVRDRVHKFTSDSPMAARLQDGTPRAALSPLTPARLLGPSLTSTTPASSSSGSSSRGPSDTSSRFSKEQQGVAQPLAQLRSCPQEEGPRGRGLAARPLENRAGGPVARSEEPGALLPVAVGTAEPGGSMKTTFTIEIKDGRGQASTGRVLLPTGNQRAELTLGLRAPPTLLSTSSGGKSTITRVNSPGTLARLGSVTHVTSFSHAPPSSRGGCSIKMEPEPAEPLAAAVEAANGAEQTQVNKAPEGRCPLSAEELMTIEDEGVLDKMLDQSTDFEERKLIRAALRELRQRKRDQRDKERERRLQEARGRPGEGRGNTATETTTRHSQRAADGSAVSTVTKTERLVHSNDGTRTARTTTVESSFVRRSENGSGSTMMQTKTFSSSSSSKKMGSIFDREDQASPRAGSLAALEKRQAEKKKELMKAQSLPKTSASQARKAMIEKLEKEGAAGSPGGPRAAVQRSTSFGVPNANSIKQMLLDWCRAKTRGYEHVDIQNFSSSWSDGMAFCALVHNFFPEAFDYGQLSPQNRRQNFEVAFSSAETHADCPQLLDTEDMVRLREPDWKMLVDCVPLVEVDDMMIMGKKPDPKCVFTYVQSLYNHLRRHELRLRGKNV</sequence>
<dbReference type="SUPFAM" id="SSF47576">
    <property type="entry name" value="Calponin-homology domain, CH-domain"/>
    <property type="match status" value="1"/>
</dbReference>
<feature type="region of interest" description="Disordered" evidence="5">
    <location>
        <begin position="157"/>
        <end position="441"/>
    </location>
</feature>
<dbReference type="EMBL" id="NBAG03000026">
    <property type="protein sequence ID" value="PNI97961.1"/>
    <property type="molecule type" value="Genomic_DNA"/>
</dbReference>
<dbReference type="FunFam" id="1.10.418.10:FF:000009">
    <property type="entry name" value="smoothelin isoform X2"/>
    <property type="match status" value="1"/>
</dbReference>
<name>A0A2J8QNV9_PANTR</name>
<accession>A0A2J8QNV9</accession>
<dbReference type="Pfam" id="PF00307">
    <property type="entry name" value="CH"/>
    <property type="match status" value="1"/>
</dbReference>
<evidence type="ECO:0000313" key="7">
    <source>
        <dbReference type="EMBL" id="PNI97961.1"/>
    </source>
</evidence>
<feature type="compositionally biased region" description="Polar residues" evidence="5">
    <location>
        <begin position="676"/>
        <end position="689"/>
    </location>
</feature>
<evidence type="ECO:0000256" key="5">
    <source>
        <dbReference type="SAM" id="MobiDB-lite"/>
    </source>
</evidence>
<feature type="compositionally biased region" description="Low complexity" evidence="5">
    <location>
        <begin position="220"/>
        <end position="232"/>
    </location>
</feature>
<reference evidence="7" key="1">
    <citation type="submission" date="2017-12" db="EMBL/GenBank/DDBJ databases">
        <title>High-resolution comparative analysis of great ape genomes.</title>
        <authorList>
            <person name="Pollen A."/>
            <person name="Hastie A."/>
            <person name="Hormozdiari F."/>
            <person name="Dougherty M."/>
            <person name="Liu R."/>
            <person name="Chaisson M."/>
            <person name="Hoppe E."/>
            <person name="Hill C."/>
            <person name="Pang A."/>
            <person name="Hillier L."/>
            <person name="Baker C."/>
            <person name="Armstrong J."/>
            <person name="Shendure J."/>
            <person name="Paten B."/>
            <person name="Wilson R."/>
            <person name="Chao H."/>
            <person name="Schneider V."/>
            <person name="Ventura M."/>
            <person name="Kronenberg Z."/>
            <person name="Murali S."/>
            <person name="Gordon D."/>
            <person name="Cantsilieris S."/>
            <person name="Munson K."/>
            <person name="Nelson B."/>
            <person name="Raja A."/>
            <person name="Underwood J."/>
            <person name="Diekhans M."/>
            <person name="Fiddes I."/>
            <person name="Haussler D."/>
            <person name="Eichler E."/>
        </authorList>
    </citation>
    <scope>NUCLEOTIDE SEQUENCE [LARGE SCALE GENOMIC DNA]</scope>
    <source>
        <strain evidence="7">Yerkes chimp pedigree #C0471</strain>
    </source>
</reference>
<feature type="compositionally biased region" description="Low complexity" evidence="5">
    <location>
        <begin position="363"/>
        <end position="392"/>
    </location>
</feature>
<dbReference type="PROSITE" id="PS50021">
    <property type="entry name" value="CH"/>
    <property type="match status" value="1"/>
</dbReference>
<keyword evidence="2 4" id="KW-0175">Coiled coil</keyword>
<feature type="compositionally biased region" description="Polar residues" evidence="5">
    <location>
        <begin position="298"/>
        <end position="326"/>
    </location>
</feature>
<feature type="compositionally biased region" description="Basic and acidic residues" evidence="5">
    <location>
        <begin position="617"/>
        <end position="640"/>
    </location>
</feature>
<feature type="compositionally biased region" description="Basic and acidic residues" evidence="5">
    <location>
        <begin position="738"/>
        <end position="750"/>
    </location>
</feature>
<dbReference type="SMART" id="SM00033">
    <property type="entry name" value="CH"/>
    <property type="match status" value="1"/>
</dbReference>
<proteinExistence type="inferred from homology"/>
<comment type="similarity">
    <text evidence="3">Belongs to the smoothelin family.</text>
</comment>
<dbReference type="PANTHER" id="PTHR23167">
    <property type="entry name" value="CALPONIN HOMOLOGY DOMAIN-CONTAINING PROTEIN DDB_G0272472-RELATED"/>
    <property type="match status" value="1"/>
</dbReference>
<keyword evidence="1" id="KW-0597">Phosphoprotein</keyword>
<evidence type="ECO:0000256" key="4">
    <source>
        <dbReference type="SAM" id="Coils"/>
    </source>
</evidence>
<feature type="compositionally biased region" description="Basic and acidic residues" evidence="5">
    <location>
        <begin position="329"/>
        <end position="338"/>
    </location>
</feature>
<feature type="compositionally biased region" description="Low complexity" evidence="5">
    <location>
        <begin position="244"/>
        <end position="258"/>
    </location>
</feature>
<evidence type="ECO:0000256" key="3">
    <source>
        <dbReference type="ARBA" id="ARBA00061655"/>
    </source>
</evidence>
<evidence type="ECO:0000256" key="1">
    <source>
        <dbReference type="ARBA" id="ARBA00022553"/>
    </source>
</evidence>
<comment type="caution">
    <text evidence="7">The sequence shown here is derived from an EMBL/GenBank/DDBJ whole genome shotgun (WGS) entry which is preliminary data.</text>
</comment>
<feature type="coiled-coil region" evidence="4">
    <location>
        <begin position="30"/>
        <end position="59"/>
    </location>
</feature>
<dbReference type="InterPro" id="IPR022189">
    <property type="entry name" value="SMTN"/>
</dbReference>